<feature type="transmembrane region" description="Helical" evidence="6">
    <location>
        <begin position="1343"/>
        <end position="1366"/>
    </location>
</feature>
<feature type="domain" description="G-protein coupled receptors family 3 profile" evidence="8">
    <location>
        <begin position="1155"/>
        <end position="1393"/>
    </location>
</feature>
<dbReference type="GO" id="GO:0004930">
    <property type="term" value="F:G protein-coupled receptor activity"/>
    <property type="evidence" value="ECO:0007669"/>
    <property type="project" value="InterPro"/>
</dbReference>
<feature type="transmembrane region" description="Helical" evidence="6">
    <location>
        <begin position="1372"/>
        <end position="1396"/>
    </location>
</feature>
<evidence type="ECO:0000313" key="9">
    <source>
        <dbReference type="EMBL" id="ORX64561.1"/>
    </source>
</evidence>
<evidence type="ECO:0000313" key="10">
    <source>
        <dbReference type="Proteomes" id="UP000193944"/>
    </source>
</evidence>
<dbReference type="InterPro" id="IPR006059">
    <property type="entry name" value="SBP"/>
</dbReference>
<keyword evidence="2 6" id="KW-0812">Transmembrane</keyword>
<accession>A0A1Y1VTD5</accession>
<keyword evidence="10" id="KW-1185">Reference proteome</keyword>
<evidence type="ECO:0000256" key="3">
    <source>
        <dbReference type="ARBA" id="ARBA00022989"/>
    </source>
</evidence>
<evidence type="ECO:0000256" key="4">
    <source>
        <dbReference type="ARBA" id="ARBA00023136"/>
    </source>
</evidence>
<evidence type="ECO:0000256" key="2">
    <source>
        <dbReference type="ARBA" id="ARBA00022692"/>
    </source>
</evidence>
<dbReference type="OrthoDB" id="2118873at2759"/>
<dbReference type="PANTHER" id="PTHR43649">
    <property type="entry name" value="ARABINOSE-BINDING PROTEIN-RELATED"/>
    <property type="match status" value="1"/>
</dbReference>
<dbReference type="SUPFAM" id="SSF53850">
    <property type="entry name" value="Periplasmic binding protein-like II"/>
    <property type="match status" value="2"/>
</dbReference>
<keyword evidence="3 6" id="KW-1133">Transmembrane helix</keyword>
<reference evidence="9 10" key="1">
    <citation type="submission" date="2016-08" db="EMBL/GenBank/DDBJ databases">
        <title>A Parts List for Fungal Cellulosomes Revealed by Comparative Genomics.</title>
        <authorList>
            <consortium name="DOE Joint Genome Institute"/>
            <person name="Haitjema C.H."/>
            <person name="Gilmore S.P."/>
            <person name="Henske J.K."/>
            <person name="Solomon K.V."/>
            <person name="De Groot R."/>
            <person name="Kuo A."/>
            <person name="Mondo S.J."/>
            <person name="Salamov A.A."/>
            <person name="Labutti K."/>
            <person name="Zhao Z."/>
            <person name="Chiniquy J."/>
            <person name="Barry K."/>
            <person name="Brewer H.M."/>
            <person name="Purvine S.O."/>
            <person name="Wright A.T."/>
            <person name="Boxma B."/>
            <person name="Van Alen T."/>
            <person name="Hackstein J.H."/>
            <person name="Baker S.E."/>
            <person name="Grigoriev I.V."/>
            <person name="O'Malley M.A."/>
        </authorList>
    </citation>
    <scope>NUCLEOTIDE SEQUENCE [LARGE SCALE GENOMIC DNA]</scope>
    <source>
        <strain evidence="9 10">S4</strain>
    </source>
</reference>
<name>A0A1Y1VTD5_9FUNG</name>
<dbReference type="InterPro" id="IPR017978">
    <property type="entry name" value="GPCR_3_C"/>
</dbReference>
<feature type="chain" id="PRO_5010986500" evidence="7">
    <location>
        <begin position="19"/>
        <end position="1481"/>
    </location>
</feature>
<sequence length="1481" mass="170912">MLIIYFFLIFLTLKESLGKKQILNAVAITDDPNNQIYTPFIQAFNDYADEHYLDVSINLNLLTKENSTATYEDFGSLIEALLKKKTQKYDLYFYDNLYTPIYGPYLLDVKDLLPKEHVNLYNKNVIEQSCSYKNELVGLPLTLTYTVFYSNKNLLEKYKKRIPKTWDEVIETGQYILEEERKQNNTNLIIYNGLFDESDNGICSIYEFLYSCRESVDAPFPELTSKTAVNALKKIKEVKEKTSSDEIFSMGYDYFVAQLFEGGAIFLKFWIFYDNYVSESIYQMSPLPGLVEGISGSTIAGYNIGIGKGIKQDKVNGAIEALKYLTSKEGQLQFLKKRQIISGIEEVYDDEELCKDMDCPLFKSLQPIARPASIVKNFQEYADKFTKYIYEYLYGNEKPEDVLQKVVDITKIYHMSLSTKDSSIGLIIFIIPIIISLLMLSSLLFLYNEKYEVYFDFLPKPLWIVIIIGVLMILNINITKLGSMNNFICHLYPSILILSSTFILIPILYRLIINFHELSNIILWIYDHKFMFLGIFILLDALFISVFMAVPYEIQTIILDDEKNYERCALSNTFGQIFFGMMIGYKTVIILAILLLIFMEWNINETMYDLRFTVASLYIDILSVVFVFIIEYININNYVAYNLIRFTLIVIESISHYSLMYGVRLLFPFFIKNNTSQNILSGNVYNKGSNNMQNSTKASEKSIESVSGSNSNNASSSVVTKIMTYHYKSSTNSNELISSKNHGVSSKSILGKKIILNAVAFTDDPNNQVYTPFVQEFNDYAERNDLDVTLKLNLLTKENSTGTFNDFGSLVEALLKKKSQKYDLYFYDNLYTPLYGPYLLDIKDLLPEEHINMFNENIIEQTCTYKDELVGLPLTLTFTVFYSNINLLKKYNKTIPTTWDEVIETGQYILEEEKNQNNTDLIIYNGLFDKSEHGICSVYEFIHSCRESVDSPFPELTSKTAINALKKMKELKEKVASDTIFSMGYDYFVSKIFDGNAIFLTFWIYYDNYVGESAYQMSSLPGLNKGVSSSIIAGFNLGIGKNINQEKINGAVEALKYLTSKEGQLQFLKKRQIITGIEEFYDDEELCKDIDCNLFKSLQPIARPTSQVKNFNDYSEYFTKNVYDYLYGNDEPENVLQRVQDYTKVYYVSISTENSPAGLIIFILTIIISILMALSVLFLFVKKYNEYFDFLPKPFWIIIIIGIIILLNINITKLGKLTSFTCHLYPAFLIFGFTLSLTPILYKLIINFHVKNSVILWVIENKYLFICIFILIDIISISLFMITPYTVHNITIENGKNFEKCSMNSFMGKILVGLIILYKGLGIATMLIFTFMEWNIKETVYDLRFIVASLYVDILSMIFLLLLHFISIKNYIYYVVIRVAVITIISISNFILIYGIRLFFPYIVHKEDLLSGNVYNNNNNNNNNRNTFNNFQSTTENECSVKCDHNESSSTLQKIINYHYQKGPENEIQNQSIRSLPISEK</sequence>
<dbReference type="EMBL" id="MCFG01000516">
    <property type="protein sequence ID" value="ORX64561.1"/>
    <property type="molecule type" value="Genomic_DNA"/>
</dbReference>
<evidence type="ECO:0000256" key="5">
    <source>
        <dbReference type="SAM" id="MobiDB-lite"/>
    </source>
</evidence>
<comment type="caution">
    <text evidence="9">The sequence shown here is derived from an EMBL/GenBank/DDBJ whole genome shotgun (WGS) entry which is preliminary data.</text>
</comment>
<keyword evidence="7" id="KW-0732">Signal</keyword>
<dbReference type="STRING" id="1754192.A0A1Y1VTD5"/>
<feature type="transmembrane region" description="Helical" evidence="6">
    <location>
        <begin position="424"/>
        <end position="446"/>
    </location>
</feature>
<feature type="transmembrane region" description="Helical" evidence="6">
    <location>
        <begin position="1223"/>
        <end position="1242"/>
    </location>
</feature>
<feature type="transmembrane region" description="Helical" evidence="6">
    <location>
        <begin position="610"/>
        <end position="630"/>
    </location>
</feature>
<feature type="transmembrane region" description="Helical" evidence="6">
    <location>
        <begin position="574"/>
        <end position="598"/>
    </location>
</feature>
<feature type="transmembrane region" description="Helical" evidence="6">
    <location>
        <begin position="1193"/>
        <end position="1211"/>
    </location>
</feature>
<dbReference type="InterPro" id="IPR050490">
    <property type="entry name" value="Bact_solute-bd_prot1"/>
</dbReference>
<feature type="transmembrane region" description="Helical" evidence="6">
    <location>
        <begin position="458"/>
        <end position="478"/>
    </location>
</feature>
<dbReference type="Pfam" id="PF13416">
    <property type="entry name" value="SBP_bac_8"/>
    <property type="match status" value="2"/>
</dbReference>
<evidence type="ECO:0000256" key="7">
    <source>
        <dbReference type="SAM" id="SignalP"/>
    </source>
</evidence>
<proteinExistence type="predicted"/>
<dbReference type="Gene3D" id="3.40.190.10">
    <property type="entry name" value="Periplasmic binding protein-like II"/>
    <property type="match status" value="4"/>
</dbReference>
<evidence type="ECO:0000259" key="8">
    <source>
        <dbReference type="Pfam" id="PF00003"/>
    </source>
</evidence>
<feature type="region of interest" description="Disordered" evidence="5">
    <location>
        <begin position="691"/>
        <end position="714"/>
    </location>
</feature>
<dbReference type="Pfam" id="PF00003">
    <property type="entry name" value="7tm_3"/>
    <property type="match status" value="1"/>
</dbReference>
<feature type="transmembrane region" description="Helical" evidence="6">
    <location>
        <begin position="1263"/>
        <end position="1286"/>
    </location>
</feature>
<comment type="subcellular location">
    <subcellularLocation>
        <location evidence="1">Membrane</location>
        <topology evidence="1">Multi-pass membrane protein</topology>
    </subcellularLocation>
</comment>
<feature type="transmembrane region" description="Helical" evidence="6">
    <location>
        <begin position="530"/>
        <end position="554"/>
    </location>
</feature>
<reference evidence="9 10" key="2">
    <citation type="submission" date="2016-08" db="EMBL/GenBank/DDBJ databases">
        <title>Pervasive Adenine N6-methylation of Active Genes in Fungi.</title>
        <authorList>
            <consortium name="DOE Joint Genome Institute"/>
            <person name="Mondo S.J."/>
            <person name="Dannebaum R.O."/>
            <person name="Kuo R.C."/>
            <person name="Labutti K."/>
            <person name="Haridas S."/>
            <person name="Kuo A."/>
            <person name="Salamov A."/>
            <person name="Ahrendt S.R."/>
            <person name="Lipzen A."/>
            <person name="Sullivan W."/>
            <person name="Andreopoulos W.B."/>
            <person name="Clum A."/>
            <person name="Lindquist E."/>
            <person name="Daum C."/>
            <person name="Ramamoorthy G.K."/>
            <person name="Gryganskyi A."/>
            <person name="Culley D."/>
            <person name="Magnuson J.K."/>
            <person name="James T.Y."/>
            <person name="O'Malley M.A."/>
            <person name="Stajich J.E."/>
            <person name="Spatafora J.W."/>
            <person name="Visel A."/>
            <person name="Grigoriev I.V."/>
        </authorList>
    </citation>
    <scope>NUCLEOTIDE SEQUENCE [LARGE SCALE GENOMIC DNA]</scope>
    <source>
        <strain evidence="9 10">S4</strain>
    </source>
</reference>
<protein>
    <submittedName>
        <fullName evidence="9">Periplasmic binding protein-like II</fullName>
    </submittedName>
</protein>
<feature type="transmembrane region" description="Helical" evidence="6">
    <location>
        <begin position="1306"/>
        <end position="1331"/>
    </location>
</feature>
<evidence type="ECO:0000256" key="1">
    <source>
        <dbReference type="ARBA" id="ARBA00004141"/>
    </source>
</evidence>
<organism evidence="9 10">
    <name type="scientific">Anaeromyces robustus</name>
    <dbReference type="NCBI Taxonomy" id="1754192"/>
    <lineage>
        <taxon>Eukaryota</taxon>
        <taxon>Fungi</taxon>
        <taxon>Fungi incertae sedis</taxon>
        <taxon>Chytridiomycota</taxon>
        <taxon>Chytridiomycota incertae sedis</taxon>
        <taxon>Neocallimastigomycetes</taxon>
        <taxon>Neocallimastigales</taxon>
        <taxon>Neocallimastigaceae</taxon>
        <taxon>Anaeromyces</taxon>
    </lineage>
</organism>
<dbReference type="Proteomes" id="UP000193944">
    <property type="component" value="Unassembled WGS sequence"/>
</dbReference>
<evidence type="ECO:0000256" key="6">
    <source>
        <dbReference type="SAM" id="Phobius"/>
    </source>
</evidence>
<keyword evidence="4 6" id="KW-0472">Membrane</keyword>
<dbReference type="GO" id="GO:0016020">
    <property type="term" value="C:membrane"/>
    <property type="evidence" value="ECO:0007669"/>
    <property type="project" value="UniProtKB-SubCell"/>
</dbReference>
<feature type="compositionally biased region" description="Low complexity" evidence="5">
    <location>
        <begin position="705"/>
        <end position="714"/>
    </location>
</feature>
<feature type="transmembrane region" description="Helical" evidence="6">
    <location>
        <begin position="490"/>
        <end position="509"/>
    </location>
</feature>
<gene>
    <name evidence="9" type="ORF">BCR32DRAFT_298041</name>
</gene>
<feature type="signal peptide" evidence="7">
    <location>
        <begin position="1"/>
        <end position="18"/>
    </location>
</feature>
<feature type="transmembrane region" description="Helical" evidence="6">
    <location>
        <begin position="1159"/>
        <end position="1181"/>
    </location>
</feature>